<dbReference type="AlphaFoldDB" id="A0A7D5L922"/>
<dbReference type="Proteomes" id="UP000509626">
    <property type="component" value="Chromosome"/>
</dbReference>
<dbReference type="GO" id="GO:0046872">
    <property type="term" value="F:metal ion binding"/>
    <property type="evidence" value="ECO:0007669"/>
    <property type="project" value="UniProtKB-KW"/>
</dbReference>
<comment type="similarity">
    <text evidence="1">Belongs to the FAH family.</text>
</comment>
<keyword evidence="5" id="KW-1185">Reference proteome</keyword>
<evidence type="ECO:0000256" key="2">
    <source>
        <dbReference type="ARBA" id="ARBA00022723"/>
    </source>
</evidence>
<dbReference type="PANTHER" id="PTHR42796:SF7">
    <property type="entry name" value="2-DEHYDRO-3-DEOXY-D-ARABINONATE DEHYDRATASE"/>
    <property type="match status" value="1"/>
</dbReference>
<evidence type="ECO:0000256" key="1">
    <source>
        <dbReference type="ARBA" id="ARBA00010211"/>
    </source>
</evidence>
<evidence type="ECO:0000313" key="4">
    <source>
        <dbReference type="EMBL" id="QLG61166.1"/>
    </source>
</evidence>
<dbReference type="KEGG" id="halu:HUG12_05225"/>
<sequence>MRYYQIDSPDSGLVVRTNEEAYDLGTSRAPVDSFLELAKASTVSGTDVDSIASRLVETAETVPRADFDGNLARPLSPDEVWAAGVTYEISESAREEESEKPDVYIDVYDSERPELFFKATASRTVGHGEDVGIRHDSSWNVPEPELGLVLYRGEIVGYTIGNDVSSRSIEGENPLYLPQAKVYNRCCAIGPGIVSAGSIDDPHDLGIQMTITRDGGIEYEGTTTTARMHRTCQELTSFYCRHNSIPELAVLLTGTSLVPDDGFTLREGDSISISIDSIGRLENTVTEV</sequence>
<dbReference type="InterPro" id="IPR051121">
    <property type="entry name" value="FAH"/>
</dbReference>
<dbReference type="GeneID" id="56036838"/>
<accession>A0A7D5L922</accession>
<dbReference type="EMBL" id="CP058579">
    <property type="protein sequence ID" value="QLG61166.1"/>
    <property type="molecule type" value="Genomic_DNA"/>
</dbReference>
<dbReference type="InterPro" id="IPR011234">
    <property type="entry name" value="Fumarylacetoacetase-like_C"/>
</dbReference>
<dbReference type="OrthoDB" id="38993at2157"/>
<keyword evidence="4" id="KW-0378">Hydrolase</keyword>
<dbReference type="Pfam" id="PF01557">
    <property type="entry name" value="FAA_hydrolase"/>
    <property type="match status" value="1"/>
</dbReference>
<feature type="domain" description="Fumarylacetoacetase-like C-terminal" evidence="3">
    <location>
        <begin position="108"/>
        <end position="285"/>
    </location>
</feature>
<keyword evidence="2" id="KW-0479">Metal-binding</keyword>
<reference evidence="4 5" key="1">
    <citation type="submission" date="2020-06" db="EMBL/GenBank/DDBJ databases">
        <title>NJ-3-1, isolated from saline soil.</title>
        <authorList>
            <person name="Cui H.L."/>
            <person name="Shi X."/>
        </authorList>
    </citation>
    <scope>NUCLEOTIDE SEQUENCE [LARGE SCALE GENOMIC DNA]</scope>
    <source>
        <strain evidence="4 5">NJ-3-1</strain>
    </source>
</reference>
<proteinExistence type="inferred from homology"/>
<evidence type="ECO:0000259" key="3">
    <source>
        <dbReference type="Pfam" id="PF01557"/>
    </source>
</evidence>
<dbReference type="GO" id="GO:0044281">
    <property type="term" value="P:small molecule metabolic process"/>
    <property type="evidence" value="ECO:0007669"/>
    <property type="project" value="UniProtKB-ARBA"/>
</dbReference>
<dbReference type="PANTHER" id="PTHR42796">
    <property type="entry name" value="FUMARYLACETOACETATE HYDROLASE DOMAIN-CONTAINING PROTEIN 2A-RELATED"/>
    <property type="match status" value="1"/>
</dbReference>
<dbReference type="InterPro" id="IPR036663">
    <property type="entry name" value="Fumarylacetoacetase_C_sf"/>
</dbReference>
<dbReference type="GO" id="GO:0016787">
    <property type="term" value="F:hydrolase activity"/>
    <property type="evidence" value="ECO:0007669"/>
    <property type="project" value="UniProtKB-KW"/>
</dbReference>
<gene>
    <name evidence="4" type="ORF">HUG12_05225</name>
</gene>
<organism evidence="4 5">
    <name type="scientific">Halorarum salinum</name>
    <dbReference type="NCBI Taxonomy" id="2743089"/>
    <lineage>
        <taxon>Archaea</taxon>
        <taxon>Methanobacteriati</taxon>
        <taxon>Methanobacteriota</taxon>
        <taxon>Stenosarchaea group</taxon>
        <taxon>Halobacteria</taxon>
        <taxon>Halobacteriales</taxon>
        <taxon>Haloferacaceae</taxon>
        <taxon>Halorarum</taxon>
    </lineage>
</organism>
<evidence type="ECO:0000313" key="5">
    <source>
        <dbReference type="Proteomes" id="UP000509626"/>
    </source>
</evidence>
<dbReference type="RefSeq" id="WP_179267750.1">
    <property type="nucleotide sequence ID" value="NZ_CP058579.1"/>
</dbReference>
<dbReference type="SUPFAM" id="SSF56529">
    <property type="entry name" value="FAH"/>
    <property type="match status" value="1"/>
</dbReference>
<protein>
    <submittedName>
        <fullName evidence="4">Fumarylacetoacetate hydrolase family protein</fullName>
    </submittedName>
</protein>
<name>A0A7D5L922_9EURY</name>
<dbReference type="Gene3D" id="3.90.850.10">
    <property type="entry name" value="Fumarylacetoacetase-like, C-terminal domain"/>
    <property type="match status" value="1"/>
</dbReference>